<accession>A0AAD1X6F7</accession>
<dbReference type="Proteomes" id="UP001295684">
    <property type="component" value="Unassembled WGS sequence"/>
</dbReference>
<reference evidence="1" key="1">
    <citation type="submission" date="2023-07" db="EMBL/GenBank/DDBJ databases">
        <authorList>
            <consortium name="AG Swart"/>
            <person name="Singh M."/>
            <person name="Singh A."/>
            <person name="Seah K."/>
            <person name="Emmerich C."/>
        </authorList>
    </citation>
    <scope>NUCLEOTIDE SEQUENCE</scope>
    <source>
        <strain evidence="1">DP1</strain>
    </source>
</reference>
<dbReference type="AlphaFoldDB" id="A0AAD1X6F7"/>
<keyword evidence="2" id="KW-1185">Reference proteome</keyword>
<organism evidence="1 2">
    <name type="scientific">Euplotes crassus</name>
    <dbReference type="NCBI Taxonomy" id="5936"/>
    <lineage>
        <taxon>Eukaryota</taxon>
        <taxon>Sar</taxon>
        <taxon>Alveolata</taxon>
        <taxon>Ciliophora</taxon>
        <taxon>Intramacronucleata</taxon>
        <taxon>Spirotrichea</taxon>
        <taxon>Hypotrichia</taxon>
        <taxon>Euplotida</taxon>
        <taxon>Euplotidae</taxon>
        <taxon>Moneuplotes</taxon>
    </lineage>
</organism>
<comment type="caution">
    <text evidence="1">The sequence shown here is derived from an EMBL/GenBank/DDBJ whole genome shotgun (WGS) entry which is preliminary data.</text>
</comment>
<name>A0AAD1X6F7_EUPCR</name>
<dbReference type="EMBL" id="CAMPGE010006043">
    <property type="protein sequence ID" value="CAI2364888.1"/>
    <property type="molecule type" value="Genomic_DNA"/>
</dbReference>
<sequence>MLSLSKKLETLELKSGSEASDELGVPASCKPRGLDFANETIGFLAACSFSSEYPGASPEFELTLKFLKMKF</sequence>
<protein>
    <submittedName>
        <fullName evidence="1">Uncharacterized protein</fullName>
    </submittedName>
</protein>
<evidence type="ECO:0000313" key="2">
    <source>
        <dbReference type="Proteomes" id="UP001295684"/>
    </source>
</evidence>
<proteinExistence type="predicted"/>
<gene>
    <name evidence="1" type="ORF">ECRASSUSDP1_LOCUS6238</name>
</gene>
<evidence type="ECO:0000313" key="1">
    <source>
        <dbReference type="EMBL" id="CAI2364888.1"/>
    </source>
</evidence>